<dbReference type="PROSITE" id="PS51257">
    <property type="entry name" value="PROKAR_LIPOPROTEIN"/>
    <property type="match status" value="1"/>
</dbReference>
<accession>A0A1X4G5R6</accession>
<evidence type="ECO:0000256" key="3">
    <source>
        <dbReference type="RuleBase" id="RU000363"/>
    </source>
</evidence>
<evidence type="ECO:0000313" key="4">
    <source>
        <dbReference type="EMBL" id="OSO90009.1"/>
    </source>
</evidence>
<sequence length="257" mass="28072">MTKISDKTVLITGASSGIGAACATVFGQENCRLILAGRRLENLECQAQQLYELYKTETHLLQLDVRDRTAVELAIGSLPSPWSEVDILINNAGLSRGLDKLYLGDIEDWEEMIDTNIKGLLYLTRYVLPGMVDRGSGHIINIGSIAGHQTYPGGNVYCGSKAAVKAISEGLKLDLLGTPIRVTSIDPGMVETEFSQVRFHGDQERAKKVYEGIKPLTAQDVADVIFFCATRPAHVNINQVILMPVDQASATLVNRQK</sequence>
<proteinExistence type="inferred from homology"/>
<dbReference type="PRINTS" id="PR00080">
    <property type="entry name" value="SDRFAMILY"/>
</dbReference>
<dbReference type="PANTHER" id="PTHR42901:SF1">
    <property type="entry name" value="ALCOHOL DEHYDROGENASE"/>
    <property type="match status" value="1"/>
</dbReference>
<dbReference type="SUPFAM" id="SSF51735">
    <property type="entry name" value="NAD(P)-binding Rossmann-fold domains"/>
    <property type="match status" value="1"/>
</dbReference>
<dbReference type="FunFam" id="3.40.50.720:FF:000047">
    <property type="entry name" value="NADP-dependent L-serine/L-allo-threonine dehydrogenase"/>
    <property type="match status" value="1"/>
</dbReference>
<dbReference type="RefSeq" id="WP_009342386.1">
    <property type="nucleotide sequence ID" value="NZ_NBYN01000051.1"/>
</dbReference>
<dbReference type="Gene3D" id="3.40.50.720">
    <property type="entry name" value="NAD(P)-binding Rossmann-like Domain"/>
    <property type="match status" value="1"/>
</dbReference>
<gene>
    <name evidence="4" type="ORF">B7O87_09965</name>
</gene>
<keyword evidence="2" id="KW-0560">Oxidoreductase</keyword>
<dbReference type="Proteomes" id="UP000192997">
    <property type="component" value="Unassembled WGS sequence"/>
</dbReference>
<evidence type="ECO:0000256" key="1">
    <source>
        <dbReference type="ARBA" id="ARBA00006484"/>
    </source>
</evidence>
<dbReference type="CDD" id="cd05346">
    <property type="entry name" value="SDR_c5"/>
    <property type="match status" value="1"/>
</dbReference>
<dbReference type="AlphaFoldDB" id="A0A1X4G5R6"/>
<dbReference type="Pfam" id="PF00106">
    <property type="entry name" value="adh_short"/>
    <property type="match status" value="1"/>
</dbReference>
<comment type="similarity">
    <text evidence="1 3">Belongs to the short-chain dehydrogenases/reductases (SDR) family.</text>
</comment>
<dbReference type="EMBL" id="NBYN01000051">
    <property type="protein sequence ID" value="OSO90009.1"/>
    <property type="molecule type" value="Genomic_DNA"/>
</dbReference>
<organism evidence="4 5">
    <name type="scientific">Cylindrospermopsis raciborskii CENA303</name>
    <dbReference type="NCBI Taxonomy" id="1170769"/>
    <lineage>
        <taxon>Bacteria</taxon>
        <taxon>Bacillati</taxon>
        <taxon>Cyanobacteriota</taxon>
        <taxon>Cyanophyceae</taxon>
        <taxon>Nostocales</taxon>
        <taxon>Aphanizomenonaceae</taxon>
        <taxon>Cylindrospermopsis</taxon>
    </lineage>
</organism>
<protein>
    <submittedName>
        <fullName evidence="4">NAD(P)-dependent oxidoreductase</fullName>
    </submittedName>
</protein>
<dbReference type="InterPro" id="IPR036291">
    <property type="entry name" value="NAD(P)-bd_dom_sf"/>
</dbReference>
<dbReference type="InterPro" id="IPR002347">
    <property type="entry name" value="SDR_fam"/>
</dbReference>
<name>A0A1X4G5R6_9CYAN</name>
<comment type="caution">
    <text evidence="4">The sequence shown here is derived from an EMBL/GenBank/DDBJ whole genome shotgun (WGS) entry which is preliminary data.</text>
</comment>
<dbReference type="GO" id="GO:0016616">
    <property type="term" value="F:oxidoreductase activity, acting on the CH-OH group of donors, NAD or NADP as acceptor"/>
    <property type="evidence" value="ECO:0007669"/>
    <property type="project" value="UniProtKB-ARBA"/>
</dbReference>
<dbReference type="PANTHER" id="PTHR42901">
    <property type="entry name" value="ALCOHOL DEHYDROGENASE"/>
    <property type="match status" value="1"/>
</dbReference>
<evidence type="ECO:0000256" key="2">
    <source>
        <dbReference type="ARBA" id="ARBA00023002"/>
    </source>
</evidence>
<reference evidence="5" key="1">
    <citation type="submission" date="2017-04" db="EMBL/GenBank/DDBJ databases">
        <authorList>
            <person name="Abreu V.A."/>
            <person name="Popin R.V."/>
            <person name="Rigonato J."/>
            <person name="Andreote A.P."/>
            <person name="Schaker P.C."/>
            <person name="Hoff-Risseti C."/>
            <person name="Alvarenga D.O."/>
            <person name="Varani A.M."/>
            <person name="Fiore M.F."/>
        </authorList>
    </citation>
    <scope>NUCLEOTIDE SEQUENCE [LARGE SCALE GENOMIC DNA]</scope>
    <source>
        <strain evidence="5">CENA303</strain>
    </source>
</reference>
<dbReference type="PRINTS" id="PR00081">
    <property type="entry name" value="GDHRDH"/>
</dbReference>
<evidence type="ECO:0000313" key="5">
    <source>
        <dbReference type="Proteomes" id="UP000192997"/>
    </source>
</evidence>